<dbReference type="EMBL" id="BSRI01000002">
    <property type="protein sequence ID" value="GLV58344.1"/>
    <property type="molecule type" value="Genomic_DNA"/>
</dbReference>
<name>A0ABQ6FVR2_9CHLR</name>
<protein>
    <recommendedName>
        <fullName evidence="4">CHRD domain-containing protein</fullName>
    </recommendedName>
</protein>
<evidence type="ECO:0000313" key="3">
    <source>
        <dbReference type="Proteomes" id="UP001344906"/>
    </source>
</evidence>
<feature type="compositionally biased region" description="Low complexity" evidence="1">
    <location>
        <begin position="263"/>
        <end position="272"/>
    </location>
</feature>
<comment type="caution">
    <text evidence="2">The sequence shown here is derived from an EMBL/GenBank/DDBJ whole genome shotgun (WGS) entry which is preliminary data.</text>
</comment>
<gene>
    <name evidence="2" type="ORF">KDH_51770</name>
</gene>
<dbReference type="RefSeq" id="WP_338254518.1">
    <property type="nucleotide sequence ID" value="NZ_BSRI01000002.1"/>
</dbReference>
<proteinExistence type="predicted"/>
<evidence type="ECO:0000256" key="1">
    <source>
        <dbReference type="SAM" id="MobiDB-lite"/>
    </source>
</evidence>
<feature type="compositionally biased region" description="Polar residues" evidence="1">
    <location>
        <begin position="185"/>
        <end position="203"/>
    </location>
</feature>
<feature type="region of interest" description="Disordered" evidence="1">
    <location>
        <begin position="252"/>
        <end position="272"/>
    </location>
</feature>
<reference evidence="2 3" key="1">
    <citation type="submission" date="2023-02" db="EMBL/GenBank/DDBJ databases">
        <title>Dictyobacter halimunensis sp. nov., a new member of the class Ktedonobacteria from forest soil in a geothermal area.</title>
        <authorList>
            <person name="Rachmania M.K."/>
            <person name="Ningsih F."/>
            <person name="Sakai Y."/>
            <person name="Yabe S."/>
            <person name="Yokota A."/>
            <person name="Sjamsuridzal W."/>
        </authorList>
    </citation>
    <scope>NUCLEOTIDE SEQUENCE [LARGE SCALE GENOMIC DNA]</scope>
    <source>
        <strain evidence="2 3">S3.2.2.5</strain>
    </source>
</reference>
<organism evidence="2 3">
    <name type="scientific">Dictyobacter halimunensis</name>
    <dbReference type="NCBI Taxonomy" id="3026934"/>
    <lineage>
        <taxon>Bacteria</taxon>
        <taxon>Bacillati</taxon>
        <taxon>Chloroflexota</taxon>
        <taxon>Ktedonobacteria</taxon>
        <taxon>Ktedonobacterales</taxon>
        <taxon>Dictyobacteraceae</taxon>
        <taxon>Dictyobacter</taxon>
    </lineage>
</organism>
<keyword evidence="3" id="KW-1185">Reference proteome</keyword>
<sequence>MIAVRRVKPARYVVAICVACLLWGSPRLIFSHMAFAGTVDNSGPFTITASTFTITNVRIDQSVIQQGGSLADALVMDVVATNLVISKQVFLPGTGPTTFSTAATGSEPARLYGLRAHIVSLTSAQGNFSSLADILSGKQQIPGASAGQSNIVTEPTGVSPASNGSATPTTSSDDGSDSQEIGDATRQSASRPQEPNGPISNIDHSAPTVITSPGAAIATTAIATPAGTVGAQSTPALTPTPTEGGAAQVEATPVVSQPQPASAGNAPTGTGPVGAAGLSGNLSTLSLTLTDVRIQATFLVVQAATLPGVVISVH</sequence>
<dbReference type="Proteomes" id="UP001344906">
    <property type="component" value="Unassembled WGS sequence"/>
</dbReference>
<evidence type="ECO:0000313" key="2">
    <source>
        <dbReference type="EMBL" id="GLV58344.1"/>
    </source>
</evidence>
<evidence type="ECO:0008006" key="4">
    <source>
        <dbReference type="Google" id="ProtNLM"/>
    </source>
</evidence>
<feature type="region of interest" description="Disordered" evidence="1">
    <location>
        <begin position="142"/>
        <end position="208"/>
    </location>
</feature>
<accession>A0ABQ6FVR2</accession>